<accession>A0A6B0YVD0</accession>
<dbReference type="InterPro" id="IPR000182">
    <property type="entry name" value="GNAT_dom"/>
</dbReference>
<dbReference type="PANTHER" id="PTHR43610">
    <property type="entry name" value="BLL6696 PROTEIN"/>
    <property type="match status" value="1"/>
</dbReference>
<dbReference type="PANTHER" id="PTHR43610:SF1">
    <property type="entry name" value="N-ACETYLTRANSFERASE DOMAIN-CONTAINING PROTEIN"/>
    <property type="match status" value="1"/>
</dbReference>
<keyword evidence="2" id="KW-0808">Transferase</keyword>
<dbReference type="InterPro" id="IPR016181">
    <property type="entry name" value="Acyl_CoA_acyltransferase"/>
</dbReference>
<gene>
    <name evidence="2" type="ORF">F4Y42_12890</name>
</gene>
<dbReference type="Gene3D" id="3.40.630.30">
    <property type="match status" value="1"/>
</dbReference>
<evidence type="ECO:0000313" key="2">
    <source>
        <dbReference type="EMBL" id="MXY94331.1"/>
    </source>
</evidence>
<sequence>MSESKTIFDPQPVTLTGDLVRLEPITPAHAADLYAAGADELIWRYAARPALSSVADAEGWIKACLEELAAGTRVTFAAVHLETGKAVGSTAYIDIVREHRTLEIGMTWYGTAWQRTGVNTECKYLLLRHAFEDLAARRVSLKSDSRNERSRRAILRIGAVEEGTLRNHRIARDGVDRHTVYYSVIESEWPAVKKRLEGLMRR</sequence>
<dbReference type="EMBL" id="VXRG01000107">
    <property type="protein sequence ID" value="MXY94331.1"/>
    <property type="molecule type" value="Genomic_DNA"/>
</dbReference>
<dbReference type="AlphaFoldDB" id="A0A6B0YVD0"/>
<name>A0A6B0YVD0_9CHLR</name>
<feature type="domain" description="N-acetyltransferase" evidence="1">
    <location>
        <begin position="20"/>
        <end position="181"/>
    </location>
</feature>
<dbReference type="Pfam" id="PF13302">
    <property type="entry name" value="Acetyltransf_3"/>
    <property type="match status" value="1"/>
</dbReference>
<comment type="caution">
    <text evidence="2">The sequence shown here is derived from an EMBL/GenBank/DDBJ whole genome shotgun (WGS) entry which is preliminary data.</text>
</comment>
<protein>
    <submittedName>
        <fullName evidence="2">GNAT family N-acetyltransferase</fullName>
    </submittedName>
</protein>
<reference evidence="2" key="1">
    <citation type="submission" date="2019-09" db="EMBL/GenBank/DDBJ databases">
        <title>Characterisation of the sponge microbiome using genome-centric metagenomics.</title>
        <authorList>
            <person name="Engelberts J.P."/>
            <person name="Robbins S.J."/>
            <person name="De Goeij J.M."/>
            <person name="Aranda M."/>
            <person name="Bell S.C."/>
            <person name="Webster N.S."/>
        </authorList>
    </citation>
    <scope>NUCLEOTIDE SEQUENCE</scope>
    <source>
        <strain evidence="2">SB0664_bin_27</strain>
    </source>
</reference>
<dbReference type="PROSITE" id="PS51186">
    <property type="entry name" value="GNAT"/>
    <property type="match status" value="1"/>
</dbReference>
<organism evidence="2">
    <name type="scientific">Caldilineaceae bacterium SB0664_bin_27</name>
    <dbReference type="NCBI Taxonomy" id="2605260"/>
    <lineage>
        <taxon>Bacteria</taxon>
        <taxon>Bacillati</taxon>
        <taxon>Chloroflexota</taxon>
        <taxon>Caldilineae</taxon>
        <taxon>Caldilineales</taxon>
        <taxon>Caldilineaceae</taxon>
    </lineage>
</organism>
<evidence type="ECO:0000259" key="1">
    <source>
        <dbReference type="PROSITE" id="PS51186"/>
    </source>
</evidence>
<dbReference type="GO" id="GO:0016747">
    <property type="term" value="F:acyltransferase activity, transferring groups other than amino-acyl groups"/>
    <property type="evidence" value="ECO:0007669"/>
    <property type="project" value="InterPro"/>
</dbReference>
<dbReference type="SUPFAM" id="SSF55729">
    <property type="entry name" value="Acyl-CoA N-acyltransferases (Nat)"/>
    <property type="match status" value="1"/>
</dbReference>
<proteinExistence type="predicted"/>